<dbReference type="InterPro" id="IPR050304">
    <property type="entry name" value="MT-severing_AAA_ATPase"/>
</dbReference>
<evidence type="ECO:0000256" key="7">
    <source>
        <dbReference type="ARBA" id="ARBA00023235"/>
    </source>
</evidence>
<evidence type="ECO:0000256" key="11">
    <source>
        <dbReference type="SAM" id="Phobius"/>
    </source>
</evidence>
<dbReference type="InterPro" id="IPR015415">
    <property type="entry name" value="Spast_Vps4_C"/>
</dbReference>
<keyword evidence="5 9" id="KW-0472">Membrane</keyword>
<dbReference type="HAMAP" id="MF_03021">
    <property type="entry name" value="Spastin"/>
    <property type="match status" value="1"/>
</dbReference>
<comment type="subunit">
    <text evidence="9">Homohexamer. The homohexamer is stabilized by ATP-binding. The homohexamer may adopt a ring conformation through which microtubules pass prior to being severed. Interacts with microtubules.</text>
</comment>
<evidence type="ECO:0000256" key="10">
    <source>
        <dbReference type="SAM" id="MobiDB-lite"/>
    </source>
</evidence>
<dbReference type="Gene3D" id="3.40.50.300">
    <property type="entry name" value="P-loop containing nucleotide triphosphate hydrolases"/>
    <property type="match status" value="1"/>
</dbReference>
<keyword evidence="14" id="KW-1185">Reference proteome</keyword>
<dbReference type="PROSITE" id="PS00674">
    <property type="entry name" value="AAA"/>
    <property type="match status" value="1"/>
</dbReference>
<dbReference type="SMART" id="SM00382">
    <property type="entry name" value="AAA"/>
    <property type="match status" value="1"/>
</dbReference>
<feature type="domain" description="AAA+ ATPase" evidence="12">
    <location>
        <begin position="348"/>
        <end position="486"/>
    </location>
</feature>
<evidence type="ECO:0000259" key="13">
    <source>
        <dbReference type="SMART" id="SM00745"/>
    </source>
</evidence>
<evidence type="ECO:0000313" key="15">
    <source>
        <dbReference type="RefSeq" id="XP_012938692.1"/>
    </source>
</evidence>
<accession>A0ABM1A142</accession>
<keyword evidence="2 9" id="KW-0493">Microtubule</keyword>
<comment type="catalytic activity">
    <reaction evidence="8 9">
        <text>n ATP + n H2O + a microtubule = n ADP + n phosphate + (n+1) alpha/beta tubulin heterodimers.</text>
        <dbReference type="EC" id="5.6.1.1"/>
    </reaction>
</comment>
<dbReference type="Gene3D" id="1.10.8.60">
    <property type="match status" value="1"/>
</dbReference>
<dbReference type="InterPro" id="IPR003960">
    <property type="entry name" value="ATPase_AAA_CS"/>
</dbReference>
<comment type="subcellular location">
    <subcellularLocation>
        <location evidence="9">Membrane</location>
        <topology evidence="9">Peripheral membrane protein</topology>
    </subcellularLocation>
    <subcellularLocation>
        <location evidence="9">Cytoplasm</location>
        <location evidence="9">Cytoskeleton</location>
        <location evidence="9">Microtubule organizing center</location>
        <location evidence="9">Centrosome</location>
    </subcellularLocation>
    <subcellularLocation>
        <location evidence="9">Cytoplasm</location>
        <location evidence="9">Cytoskeleton</location>
    </subcellularLocation>
    <text evidence="9">Forms an intramembrane hairpin-like structure in the membrane.</text>
</comment>
<comment type="function">
    <text evidence="9">ATP-dependent microtubule severing protein. Microtubule severing may promote reorganization of cellular microtubule arrays and the release of microtubules from the microtubule organizing center following nucleation.</text>
</comment>
<proteinExistence type="inferred from homology"/>
<dbReference type="SUPFAM" id="SSF52540">
    <property type="entry name" value="P-loop containing nucleoside triphosphate hydrolases"/>
    <property type="match status" value="1"/>
</dbReference>
<dbReference type="InterPro" id="IPR003593">
    <property type="entry name" value="AAA+_ATPase"/>
</dbReference>
<evidence type="ECO:0000313" key="14">
    <source>
        <dbReference type="Proteomes" id="UP000694888"/>
    </source>
</evidence>
<evidence type="ECO:0000256" key="1">
    <source>
        <dbReference type="ARBA" id="ARBA00022490"/>
    </source>
</evidence>
<dbReference type="Proteomes" id="UP000694888">
    <property type="component" value="Unplaced"/>
</dbReference>
<dbReference type="InterPro" id="IPR036181">
    <property type="entry name" value="MIT_dom_sf"/>
</dbReference>
<sequence>MLCPLGISWRMGLIMNRKGPGGSRLPGKRKGDKPNRIVRRNISIHGRNFRIFATPLLVIFIFVRSLAYQFFLAIILVAQYSRRIVTGSRHQLRGIEACPATPITTMSNNSRGKTTLGPGEPALATQKKHHRKAFEYISKALKIDEEDGARKDIAMELYKKGISELEKGIAVDVCGQGETYDRARRLKDKMQTNLVMVKDRLDILVMVHHVSNVASKPLRHKGIPMTVNRGGGGTNATSRFGSSGKERKSSTSSSPGSSPIPGRRRPTHSRQASQPDIRSCTGQRDISNVKLKNVDKKLADTILSEIVDQGPSVTFSDIAGQDTAKQALQEIVILPAFRPELFTGLRAPARGLLLFGPPGNGKTLLAKAVANESKSVFFNISASSLTSKWVGEGEKLVRTLFTAARQLQPSIIFIDEIDSLLCERREGENDASRRLKTEFLVQFDGVASSAEDKILVMGATNRPQELDDAVLRRFPKRVYVMMPDCPTRRAMLSHLLSKHGNPLSQKELDGLAKHTEGYSGSDLNALAKDAALGPIRELSVTEVKEMDANRVRSIQLNDFRDSLKRIRRSVPLETIARYESWNREYGDITV</sequence>
<feature type="compositionally biased region" description="Low complexity" evidence="10">
    <location>
        <begin position="250"/>
        <end position="261"/>
    </location>
</feature>
<gene>
    <name evidence="15" type="primary">LOC101861286</name>
</gene>
<keyword evidence="1 9" id="KW-0963">Cytoplasm</keyword>
<dbReference type="InterPro" id="IPR041569">
    <property type="entry name" value="AAA_lid_3"/>
</dbReference>
<feature type="topological domain" description="Cytoplasmic" evidence="9">
    <location>
        <begin position="77"/>
        <end position="590"/>
    </location>
</feature>
<dbReference type="SMART" id="SM00745">
    <property type="entry name" value="MIT"/>
    <property type="match status" value="1"/>
</dbReference>
<keyword evidence="3 9" id="KW-0547">Nucleotide-binding</keyword>
<keyword evidence="6 9" id="KW-0206">Cytoskeleton</keyword>
<dbReference type="CDD" id="cd19524">
    <property type="entry name" value="RecA-like_spastin"/>
    <property type="match status" value="1"/>
</dbReference>
<dbReference type="SUPFAM" id="SSF116846">
    <property type="entry name" value="MIT domain"/>
    <property type="match status" value="1"/>
</dbReference>
<keyword evidence="7 9" id="KW-0413">Isomerase</keyword>
<dbReference type="PANTHER" id="PTHR23074">
    <property type="entry name" value="AAA DOMAIN-CONTAINING"/>
    <property type="match status" value="1"/>
</dbReference>
<dbReference type="InterPro" id="IPR017179">
    <property type="entry name" value="Spastin"/>
</dbReference>
<evidence type="ECO:0000256" key="6">
    <source>
        <dbReference type="ARBA" id="ARBA00023212"/>
    </source>
</evidence>
<dbReference type="Pfam" id="PF17862">
    <property type="entry name" value="AAA_lid_3"/>
    <property type="match status" value="1"/>
</dbReference>
<feature type="topological domain" description="Cytoplasmic" evidence="9">
    <location>
        <begin position="1"/>
        <end position="55"/>
    </location>
</feature>
<dbReference type="InterPro" id="IPR007330">
    <property type="entry name" value="MIT_dom"/>
</dbReference>
<feature type="binding site" evidence="9">
    <location>
        <begin position="356"/>
        <end position="363"/>
    </location>
    <ligand>
        <name>ATP</name>
        <dbReference type="ChEBI" id="CHEBI:30616"/>
    </ligand>
</feature>
<feature type="transmembrane region" description="Helical" evidence="11">
    <location>
        <begin position="49"/>
        <end position="78"/>
    </location>
</feature>
<keyword evidence="4 9" id="KW-0067">ATP-binding</keyword>
<feature type="compositionally biased region" description="Polar residues" evidence="10">
    <location>
        <begin position="269"/>
        <end position="284"/>
    </location>
</feature>
<feature type="region of interest" description="Disordered" evidence="10">
    <location>
        <begin position="221"/>
        <end position="284"/>
    </location>
</feature>
<dbReference type="InterPro" id="IPR027417">
    <property type="entry name" value="P-loop_NTPase"/>
</dbReference>
<evidence type="ECO:0000256" key="4">
    <source>
        <dbReference type="ARBA" id="ARBA00022840"/>
    </source>
</evidence>
<evidence type="ECO:0000256" key="5">
    <source>
        <dbReference type="ARBA" id="ARBA00023136"/>
    </source>
</evidence>
<dbReference type="GeneID" id="101861286"/>
<dbReference type="Pfam" id="PF00004">
    <property type="entry name" value="AAA"/>
    <property type="match status" value="1"/>
</dbReference>
<dbReference type="InterPro" id="IPR003959">
    <property type="entry name" value="ATPase_AAA_core"/>
</dbReference>
<evidence type="ECO:0000259" key="12">
    <source>
        <dbReference type="SMART" id="SM00382"/>
    </source>
</evidence>
<organism evidence="14 15">
    <name type="scientific">Aplysia californica</name>
    <name type="common">California sea hare</name>
    <dbReference type="NCBI Taxonomy" id="6500"/>
    <lineage>
        <taxon>Eukaryota</taxon>
        <taxon>Metazoa</taxon>
        <taxon>Spiralia</taxon>
        <taxon>Lophotrochozoa</taxon>
        <taxon>Mollusca</taxon>
        <taxon>Gastropoda</taxon>
        <taxon>Heterobranchia</taxon>
        <taxon>Euthyneura</taxon>
        <taxon>Tectipleura</taxon>
        <taxon>Aplysiida</taxon>
        <taxon>Aplysioidea</taxon>
        <taxon>Aplysiidae</taxon>
        <taxon>Aplysia</taxon>
    </lineage>
</organism>
<name>A0ABM1A142_APLCA</name>
<feature type="domain" description="MIT" evidence="13">
    <location>
        <begin position="126"/>
        <end position="203"/>
    </location>
</feature>
<protein>
    <recommendedName>
        <fullName evidence="9">Spastin</fullName>
        <ecNumber evidence="9">5.6.1.1</ecNumber>
    </recommendedName>
</protein>
<reference evidence="15" key="1">
    <citation type="submission" date="2025-08" db="UniProtKB">
        <authorList>
            <consortium name="RefSeq"/>
        </authorList>
    </citation>
    <scope>IDENTIFICATION</scope>
</reference>
<dbReference type="PANTHER" id="PTHR23074:SF86">
    <property type="entry name" value="SPASTIN"/>
    <property type="match status" value="1"/>
</dbReference>
<comment type="similarity">
    <text evidence="9">Belongs to the AAA ATPase family. Spastin subfamily.</text>
</comment>
<evidence type="ECO:0000256" key="8">
    <source>
        <dbReference type="ARBA" id="ARBA00036378"/>
    </source>
</evidence>
<dbReference type="Gene3D" id="1.20.58.80">
    <property type="entry name" value="Phosphotransferase system, lactose/cellobiose-type IIA subunit"/>
    <property type="match status" value="1"/>
</dbReference>
<dbReference type="Pfam" id="PF09336">
    <property type="entry name" value="Vps4_C"/>
    <property type="match status" value="1"/>
</dbReference>
<keyword evidence="11" id="KW-0812">Transmembrane</keyword>
<evidence type="ECO:0000256" key="2">
    <source>
        <dbReference type="ARBA" id="ARBA00022701"/>
    </source>
</evidence>
<dbReference type="CDD" id="cd02679">
    <property type="entry name" value="MIT_spastin"/>
    <property type="match status" value="1"/>
</dbReference>
<dbReference type="RefSeq" id="XP_012938692.1">
    <property type="nucleotide sequence ID" value="XM_013083238.2"/>
</dbReference>
<evidence type="ECO:0000256" key="9">
    <source>
        <dbReference type="HAMAP-Rule" id="MF_03021"/>
    </source>
</evidence>
<evidence type="ECO:0000256" key="3">
    <source>
        <dbReference type="ARBA" id="ARBA00022741"/>
    </source>
</evidence>
<keyword evidence="11" id="KW-1133">Transmembrane helix</keyword>
<dbReference type="EC" id="5.6.1.1" evidence="9"/>
<feature type="intramembrane region" description="Helical" evidence="9">
    <location>
        <begin position="56"/>
        <end position="76"/>
    </location>
</feature>